<protein>
    <submittedName>
        <fullName evidence="1">Uncharacterized protein</fullName>
    </submittedName>
</protein>
<dbReference type="Proteomes" id="UP000828390">
    <property type="component" value="Unassembled WGS sequence"/>
</dbReference>
<reference evidence="1" key="2">
    <citation type="submission" date="2020-11" db="EMBL/GenBank/DDBJ databases">
        <authorList>
            <person name="McCartney M.A."/>
            <person name="Auch B."/>
            <person name="Kono T."/>
            <person name="Mallez S."/>
            <person name="Becker A."/>
            <person name="Gohl D.M."/>
            <person name="Silverstein K.A.T."/>
            <person name="Koren S."/>
            <person name="Bechman K.B."/>
            <person name="Herman A."/>
            <person name="Abrahante J.E."/>
            <person name="Garbe J."/>
        </authorList>
    </citation>
    <scope>NUCLEOTIDE SEQUENCE</scope>
    <source>
        <strain evidence="1">Duluth1</strain>
        <tissue evidence="1">Whole animal</tissue>
    </source>
</reference>
<proteinExistence type="predicted"/>
<keyword evidence="2" id="KW-1185">Reference proteome</keyword>
<dbReference type="AlphaFoldDB" id="A0A9D4IRA5"/>
<dbReference type="EMBL" id="JAIWYP010000008">
    <property type="protein sequence ID" value="KAH3781083.1"/>
    <property type="molecule type" value="Genomic_DNA"/>
</dbReference>
<reference evidence="1" key="1">
    <citation type="journal article" date="2019" name="bioRxiv">
        <title>The Genome of the Zebra Mussel, Dreissena polymorpha: A Resource for Invasive Species Research.</title>
        <authorList>
            <person name="McCartney M.A."/>
            <person name="Auch B."/>
            <person name="Kono T."/>
            <person name="Mallez S."/>
            <person name="Zhang Y."/>
            <person name="Obille A."/>
            <person name="Becker A."/>
            <person name="Abrahante J.E."/>
            <person name="Garbe J."/>
            <person name="Badalamenti J.P."/>
            <person name="Herman A."/>
            <person name="Mangelson H."/>
            <person name="Liachko I."/>
            <person name="Sullivan S."/>
            <person name="Sone E.D."/>
            <person name="Koren S."/>
            <person name="Silverstein K.A.T."/>
            <person name="Beckman K.B."/>
            <person name="Gohl D.M."/>
        </authorList>
    </citation>
    <scope>NUCLEOTIDE SEQUENCE</scope>
    <source>
        <strain evidence="1">Duluth1</strain>
        <tissue evidence="1">Whole animal</tissue>
    </source>
</reference>
<accession>A0A9D4IRA5</accession>
<comment type="caution">
    <text evidence="1">The sequence shown here is derived from an EMBL/GenBank/DDBJ whole genome shotgun (WGS) entry which is preliminary data.</text>
</comment>
<name>A0A9D4IRA5_DREPO</name>
<evidence type="ECO:0000313" key="2">
    <source>
        <dbReference type="Proteomes" id="UP000828390"/>
    </source>
</evidence>
<gene>
    <name evidence="1" type="ORF">DPMN_158908</name>
</gene>
<organism evidence="1 2">
    <name type="scientific">Dreissena polymorpha</name>
    <name type="common">Zebra mussel</name>
    <name type="synonym">Mytilus polymorpha</name>
    <dbReference type="NCBI Taxonomy" id="45954"/>
    <lineage>
        <taxon>Eukaryota</taxon>
        <taxon>Metazoa</taxon>
        <taxon>Spiralia</taxon>
        <taxon>Lophotrochozoa</taxon>
        <taxon>Mollusca</taxon>
        <taxon>Bivalvia</taxon>
        <taxon>Autobranchia</taxon>
        <taxon>Heteroconchia</taxon>
        <taxon>Euheterodonta</taxon>
        <taxon>Imparidentia</taxon>
        <taxon>Neoheterodontei</taxon>
        <taxon>Myida</taxon>
        <taxon>Dreissenoidea</taxon>
        <taxon>Dreissenidae</taxon>
        <taxon>Dreissena</taxon>
    </lineage>
</organism>
<evidence type="ECO:0000313" key="1">
    <source>
        <dbReference type="EMBL" id="KAH3781083.1"/>
    </source>
</evidence>
<sequence>MSNEGEWIKLDNMSCPVKECPGLKIPVNWVCAKDGQSVFVNEYGRIKCAASISCSGIHIANVCEWGWKCSNDKFHKGQYIIADWEGSNFALSEALRFANKTSSKWISQLVLSLGEQFDE</sequence>